<keyword evidence="1" id="KW-0812">Transmembrane</keyword>
<organism evidence="2 3">
    <name type="scientific">Pseudobythopirellula maris</name>
    <dbReference type="NCBI Taxonomy" id="2527991"/>
    <lineage>
        <taxon>Bacteria</taxon>
        <taxon>Pseudomonadati</taxon>
        <taxon>Planctomycetota</taxon>
        <taxon>Planctomycetia</taxon>
        <taxon>Pirellulales</taxon>
        <taxon>Lacipirellulaceae</taxon>
        <taxon>Pseudobythopirellula</taxon>
    </lineage>
</organism>
<dbReference type="OrthoDB" id="284830at2"/>
<evidence type="ECO:0000256" key="1">
    <source>
        <dbReference type="SAM" id="Phobius"/>
    </source>
</evidence>
<proteinExistence type="predicted"/>
<evidence type="ECO:0000313" key="3">
    <source>
        <dbReference type="Proteomes" id="UP000315440"/>
    </source>
</evidence>
<feature type="transmembrane region" description="Helical" evidence="1">
    <location>
        <begin position="138"/>
        <end position="156"/>
    </location>
</feature>
<dbReference type="Proteomes" id="UP000315440">
    <property type="component" value="Unassembled WGS sequence"/>
</dbReference>
<name>A0A5C5ZST7_9BACT</name>
<protein>
    <submittedName>
        <fullName evidence="2">Uncharacterized protein</fullName>
    </submittedName>
</protein>
<feature type="transmembrane region" description="Helical" evidence="1">
    <location>
        <begin position="105"/>
        <end position="126"/>
    </location>
</feature>
<feature type="transmembrane region" description="Helical" evidence="1">
    <location>
        <begin position="176"/>
        <end position="197"/>
    </location>
</feature>
<reference evidence="2 3" key="1">
    <citation type="submission" date="2019-02" db="EMBL/GenBank/DDBJ databases">
        <title>Deep-cultivation of Planctomycetes and their phenomic and genomic characterization uncovers novel biology.</title>
        <authorList>
            <person name="Wiegand S."/>
            <person name="Jogler M."/>
            <person name="Boedeker C."/>
            <person name="Pinto D."/>
            <person name="Vollmers J."/>
            <person name="Rivas-Marin E."/>
            <person name="Kohn T."/>
            <person name="Peeters S.H."/>
            <person name="Heuer A."/>
            <person name="Rast P."/>
            <person name="Oberbeckmann S."/>
            <person name="Bunk B."/>
            <person name="Jeske O."/>
            <person name="Meyerdierks A."/>
            <person name="Storesund J.E."/>
            <person name="Kallscheuer N."/>
            <person name="Luecker S."/>
            <person name="Lage O.M."/>
            <person name="Pohl T."/>
            <person name="Merkel B.J."/>
            <person name="Hornburger P."/>
            <person name="Mueller R.-W."/>
            <person name="Bruemmer F."/>
            <person name="Labrenz M."/>
            <person name="Spormann A.M."/>
            <person name="Op Den Camp H."/>
            <person name="Overmann J."/>
            <person name="Amann R."/>
            <person name="Jetten M.S.M."/>
            <person name="Mascher T."/>
            <person name="Medema M.H."/>
            <person name="Devos D.P."/>
            <person name="Kaster A.-K."/>
            <person name="Ovreas L."/>
            <person name="Rohde M."/>
            <person name="Galperin M.Y."/>
            <person name="Jogler C."/>
        </authorList>
    </citation>
    <scope>NUCLEOTIDE SEQUENCE [LARGE SCALE GENOMIC DNA]</scope>
    <source>
        <strain evidence="2 3">Mal64</strain>
    </source>
</reference>
<dbReference type="EMBL" id="SJPQ01000001">
    <property type="protein sequence ID" value="TWT90602.1"/>
    <property type="molecule type" value="Genomic_DNA"/>
</dbReference>
<keyword evidence="3" id="KW-1185">Reference proteome</keyword>
<dbReference type="AlphaFoldDB" id="A0A5C5ZST7"/>
<feature type="transmembrane region" description="Helical" evidence="1">
    <location>
        <begin position="209"/>
        <end position="231"/>
    </location>
</feature>
<evidence type="ECO:0000313" key="2">
    <source>
        <dbReference type="EMBL" id="TWT90602.1"/>
    </source>
</evidence>
<comment type="caution">
    <text evidence="2">The sequence shown here is derived from an EMBL/GenBank/DDBJ whole genome shotgun (WGS) entry which is preliminary data.</text>
</comment>
<dbReference type="RefSeq" id="WP_146397614.1">
    <property type="nucleotide sequence ID" value="NZ_SJPQ01000001.1"/>
</dbReference>
<keyword evidence="1" id="KW-1133">Transmembrane helix</keyword>
<accession>A0A5C5ZST7</accession>
<sequence>MAINVTCPKCFSRFTVGDQHAGKQGACPKCKGPITIPEADEGVVIHETPDGPTDAKGRQVLKTAKRKDGKFNPVVAAAAGGVALLAVLAALLLRGSTLLEESTTVLAAGALVMGPLLAWSGYQFLRDAELEPYSGGELWLRSFGCGAVYALSWLAYMTIAGQLGGAEWQAEGLEIWQMLVPAAVAVGVATFAGVVAFDLEPLMAFSNCALYFVATVGLRLLAALPAVPGLVVDG</sequence>
<gene>
    <name evidence="2" type="ORF">Mal64_09960</name>
</gene>
<keyword evidence="1" id="KW-0472">Membrane</keyword>
<feature type="transmembrane region" description="Helical" evidence="1">
    <location>
        <begin position="71"/>
        <end position="93"/>
    </location>
</feature>